<proteinExistence type="predicted"/>
<reference evidence="1" key="1">
    <citation type="journal article" date="2023" name="G3 (Bethesda)">
        <title>A reference genome for the long-term kleptoplast-retaining sea slug Elysia crispata morphotype clarki.</title>
        <authorList>
            <person name="Eastman K.E."/>
            <person name="Pendleton A.L."/>
            <person name="Shaikh M.A."/>
            <person name="Suttiyut T."/>
            <person name="Ogas R."/>
            <person name="Tomko P."/>
            <person name="Gavelis G."/>
            <person name="Widhalm J.R."/>
            <person name="Wisecaver J.H."/>
        </authorList>
    </citation>
    <scope>NUCLEOTIDE SEQUENCE</scope>
    <source>
        <strain evidence="1">ECLA1</strain>
    </source>
</reference>
<keyword evidence="2" id="KW-1185">Reference proteome</keyword>
<accession>A0AAE1ADI5</accession>
<evidence type="ECO:0000313" key="1">
    <source>
        <dbReference type="EMBL" id="KAK3785545.1"/>
    </source>
</evidence>
<dbReference type="Proteomes" id="UP001283361">
    <property type="component" value="Unassembled WGS sequence"/>
</dbReference>
<dbReference type="AlphaFoldDB" id="A0AAE1ADI5"/>
<comment type="caution">
    <text evidence="1">The sequence shown here is derived from an EMBL/GenBank/DDBJ whole genome shotgun (WGS) entry which is preliminary data.</text>
</comment>
<dbReference type="EMBL" id="JAWDGP010002127">
    <property type="protein sequence ID" value="KAK3785545.1"/>
    <property type="molecule type" value="Genomic_DNA"/>
</dbReference>
<evidence type="ECO:0000313" key="2">
    <source>
        <dbReference type="Proteomes" id="UP001283361"/>
    </source>
</evidence>
<name>A0AAE1ADI5_9GAST</name>
<protein>
    <submittedName>
        <fullName evidence="1">Uncharacterized protein</fullName>
    </submittedName>
</protein>
<organism evidence="1 2">
    <name type="scientific">Elysia crispata</name>
    <name type="common">lettuce slug</name>
    <dbReference type="NCBI Taxonomy" id="231223"/>
    <lineage>
        <taxon>Eukaryota</taxon>
        <taxon>Metazoa</taxon>
        <taxon>Spiralia</taxon>
        <taxon>Lophotrochozoa</taxon>
        <taxon>Mollusca</taxon>
        <taxon>Gastropoda</taxon>
        <taxon>Heterobranchia</taxon>
        <taxon>Euthyneura</taxon>
        <taxon>Panpulmonata</taxon>
        <taxon>Sacoglossa</taxon>
        <taxon>Placobranchoidea</taxon>
        <taxon>Plakobranchidae</taxon>
        <taxon>Elysia</taxon>
    </lineage>
</organism>
<gene>
    <name evidence="1" type="ORF">RRG08_048679</name>
</gene>
<sequence>MIRMTLLIYRKMARMALLICRKINLPGRNSRLKLLSIALLFWKCTGPFSPHKQDVLPSHKYVPYYVNNSHSTLRLL</sequence>